<dbReference type="Gene3D" id="2.40.30.170">
    <property type="match status" value="1"/>
</dbReference>
<keyword evidence="1" id="KW-0175">Coiled coil</keyword>
<dbReference type="EMBL" id="VBUI01000004">
    <property type="protein sequence ID" value="TLF52812.1"/>
    <property type="molecule type" value="Genomic_DNA"/>
</dbReference>
<dbReference type="Proteomes" id="UP000306973">
    <property type="component" value="Unassembled WGS sequence"/>
</dbReference>
<dbReference type="Gene3D" id="2.40.420.20">
    <property type="match status" value="1"/>
</dbReference>
<evidence type="ECO:0000313" key="3">
    <source>
        <dbReference type="EMBL" id="TLF52812.1"/>
    </source>
</evidence>
<dbReference type="Pfam" id="PF25989">
    <property type="entry name" value="YknX_C"/>
    <property type="match status" value="1"/>
</dbReference>
<feature type="coiled-coil region" evidence="1">
    <location>
        <begin position="108"/>
        <end position="149"/>
    </location>
</feature>
<dbReference type="GO" id="GO:1990281">
    <property type="term" value="C:efflux pump complex"/>
    <property type="evidence" value="ECO:0007669"/>
    <property type="project" value="TreeGrafter"/>
</dbReference>
<evidence type="ECO:0000259" key="2">
    <source>
        <dbReference type="Pfam" id="PF25989"/>
    </source>
</evidence>
<dbReference type="PANTHER" id="PTHR30469:SF15">
    <property type="entry name" value="HLYD FAMILY OF SECRETION PROTEINS"/>
    <property type="match status" value="1"/>
</dbReference>
<name>A0A5R8ML09_9GAMM</name>
<dbReference type="RefSeq" id="WP_138179649.1">
    <property type="nucleotide sequence ID" value="NZ_VBUI01000004.1"/>
</dbReference>
<protein>
    <submittedName>
        <fullName evidence="3">HlyD family efflux transporter periplasmic adaptor subunit</fullName>
    </submittedName>
</protein>
<dbReference type="Gene3D" id="1.10.287.470">
    <property type="entry name" value="Helix hairpin bin"/>
    <property type="match status" value="1"/>
</dbReference>
<dbReference type="SUPFAM" id="SSF111369">
    <property type="entry name" value="HlyD-like secretion proteins"/>
    <property type="match status" value="1"/>
</dbReference>
<dbReference type="OrthoDB" id="9791520at2"/>
<comment type="caution">
    <text evidence="3">The sequence shown here is derived from an EMBL/GenBank/DDBJ whole genome shotgun (WGS) entry which is preliminary data.</text>
</comment>
<reference evidence="3 4" key="1">
    <citation type="journal article" date="2007" name="Int. J. Syst. Evol. Microbiol.">
        <title>Halomonas saccharevitans sp. nov., Halomonas arcis sp. nov. and Halomonas subterranea sp. nov., halophilic bacteria isolated from hypersaline environments of China.</title>
        <authorList>
            <person name="Xu X.W."/>
            <person name="Wu Y.H."/>
            <person name="Zhou Z."/>
            <person name="Wang C.S."/>
            <person name="Zhou Y.G."/>
            <person name="Zhang H.B."/>
            <person name="Wang Y."/>
            <person name="Wu M."/>
        </authorList>
    </citation>
    <scope>NUCLEOTIDE SEQUENCE [LARGE SCALE GENOMIC DNA]</scope>
    <source>
        <strain evidence="3 4">TBZ3</strain>
    </source>
</reference>
<evidence type="ECO:0000256" key="1">
    <source>
        <dbReference type="SAM" id="Coils"/>
    </source>
</evidence>
<dbReference type="AlphaFoldDB" id="A0A5R8ML09"/>
<keyword evidence="4" id="KW-1185">Reference proteome</keyword>
<accession>A0A5R8ML09</accession>
<dbReference type="GO" id="GO:0015562">
    <property type="term" value="F:efflux transmembrane transporter activity"/>
    <property type="evidence" value="ECO:0007669"/>
    <property type="project" value="TreeGrafter"/>
</dbReference>
<dbReference type="PANTHER" id="PTHR30469">
    <property type="entry name" value="MULTIDRUG RESISTANCE PROTEIN MDTA"/>
    <property type="match status" value="1"/>
</dbReference>
<sequence>MSRASLFKLFTPRRLLWALATLAALGLLVWALRPTPVSVTTATVARAPFVDAVNEEGRTRLRDTWHVTAPITGYLRRVMLEVGDRVDQGQVLFRLEPSPAPALDARSREQAEDALQAARARLHAAEANLETARAERRFAEAEYRRYRRLHERNLVSTADLEHRESLRDRQRALERAAASSVEAARFEVESARAVLAVTSGQRSGSDQPMLEVAAPVAGVVLERFRCCEGTVDAGQPILEIGRLADMEILVDLLSMDAVRLRPGMAVRITGWGGPTLDGTVRRIEPAGFTRTSALGVDEQRVPVIVDFAPDTDPAALGLGSGFRVEVDFLIWQDNDVLQVPTSALFRDDGRWAVFIIEEGRARLRHLEIGRQSGLASQVLDGLDAGERIVTHPSEALVDGAPIREDA</sequence>
<evidence type="ECO:0000313" key="4">
    <source>
        <dbReference type="Proteomes" id="UP000306973"/>
    </source>
</evidence>
<proteinExistence type="predicted"/>
<dbReference type="InterPro" id="IPR058637">
    <property type="entry name" value="YknX-like_C"/>
</dbReference>
<feature type="domain" description="YknX-like C-terminal permuted SH3-like" evidence="2">
    <location>
        <begin position="336"/>
        <end position="403"/>
    </location>
</feature>
<organism evidence="3 4">
    <name type="scientific">Halomonas urmiana</name>
    <dbReference type="NCBI Taxonomy" id="490901"/>
    <lineage>
        <taxon>Bacteria</taxon>
        <taxon>Pseudomonadati</taxon>
        <taxon>Pseudomonadota</taxon>
        <taxon>Gammaproteobacteria</taxon>
        <taxon>Oceanospirillales</taxon>
        <taxon>Halomonadaceae</taxon>
        <taxon>Halomonas</taxon>
    </lineage>
</organism>
<gene>
    <name evidence="3" type="ORF">FEI13_03670</name>
</gene>
<dbReference type="Gene3D" id="2.40.50.100">
    <property type="match status" value="1"/>
</dbReference>